<proteinExistence type="predicted"/>
<feature type="compositionally biased region" description="Acidic residues" evidence="1">
    <location>
        <begin position="176"/>
        <end position="188"/>
    </location>
</feature>
<dbReference type="EMBL" id="KQ030514">
    <property type="protein sequence ID" value="KJZ75853.1"/>
    <property type="molecule type" value="Genomic_DNA"/>
</dbReference>
<feature type="compositionally biased region" description="Polar residues" evidence="1">
    <location>
        <begin position="145"/>
        <end position="156"/>
    </location>
</feature>
<evidence type="ECO:0000256" key="1">
    <source>
        <dbReference type="SAM" id="MobiDB-lite"/>
    </source>
</evidence>
<gene>
    <name evidence="2" type="ORF">HIM_04677</name>
</gene>
<sequence length="675" mass="74395">MKSLMPLALSPSCSSLWSSSSAEEPVGERVDDYFPELLARDLELSTRVFTSKRMTAGMPISTLSLDDRGRQRSCRMMPSLPYLAASARVKSLGPIEERSSRVSFLNPQGLPVLDDTSSDLDSRSTAQASEDTLPPSIRPRESYMTMATSLASTSWKPSMKSPARRGGARESSWIDGDSDGEGHDDDDEGLRRSNLESPTPRPPTPPESDRESGVPGSKIDVRGHWGYNEAPLHRKSHSVSGSSPATSRRKLSAASLDVPLRPASTAGVRGNEARESIYGRLPSVLTKPNGFTNRQEEFRPRHARKLTGGSLMANRRSLHINVVTEPSPVSEDYSDLEEELMTPPRLQHPYHPLSSHPVEIAPPPPRPPLRNVQSWLNGSLQPMPRSLQNEDLTKVVPLPPDAMETLRVSIACFPETMLLSSSLTIETIRTYSRKVRQPSIELFRNLPIRSPSPESPTQANKKSLWRKVVPYKKGWEAPEPKQRLHHSGHNSIDSTTSCPPSPPKPWESLKHVFGCYSDYICDALYAHILAYNYIAALASRNSQPHQKVQRGASIATRDSQQSQEEIPKKAASLLGLAGAGDAAASSFSRLTRRLGTPLGSWTKEEMITSQPSASANHENMQQGLLKCIYRLVATAKLIAETGSGDETTIKEEVEEMDMLFVRSLCEIVRMAEEAS</sequence>
<dbReference type="Proteomes" id="UP000054481">
    <property type="component" value="Unassembled WGS sequence"/>
</dbReference>
<feature type="region of interest" description="Disordered" evidence="1">
    <location>
        <begin position="542"/>
        <end position="566"/>
    </location>
</feature>
<feature type="region of interest" description="Disordered" evidence="1">
    <location>
        <begin position="1"/>
        <end position="26"/>
    </location>
</feature>
<dbReference type="OrthoDB" id="3506470at2759"/>
<feature type="region of interest" description="Disordered" evidence="1">
    <location>
        <begin position="106"/>
        <end position="258"/>
    </location>
</feature>
<feature type="region of interest" description="Disordered" evidence="1">
    <location>
        <begin position="476"/>
        <end position="503"/>
    </location>
</feature>
<name>A0A0F7ZV21_9HYPO</name>
<evidence type="ECO:0000313" key="2">
    <source>
        <dbReference type="EMBL" id="KJZ75853.1"/>
    </source>
</evidence>
<keyword evidence="3" id="KW-1185">Reference proteome</keyword>
<feature type="compositionally biased region" description="Low complexity" evidence="1">
    <location>
        <begin position="1"/>
        <end position="21"/>
    </location>
</feature>
<organism evidence="2 3">
    <name type="scientific">Hirsutella minnesotensis 3608</name>
    <dbReference type="NCBI Taxonomy" id="1043627"/>
    <lineage>
        <taxon>Eukaryota</taxon>
        <taxon>Fungi</taxon>
        <taxon>Dikarya</taxon>
        <taxon>Ascomycota</taxon>
        <taxon>Pezizomycotina</taxon>
        <taxon>Sordariomycetes</taxon>
        <taxon>Hypocreomycetidae</taxon>
        <taxon>Hypocreales</taxon>
        <taxon>Ophiocordycipitaceae</taxon>
        <taxon>Hirsutella</taxon>
    </lineage>
</organism>
<evidence type="ECO:0000313" key="3">
    <source>
        <dbReference type="Proteomes" id="UP000054481"/>
    </source>
</evidence>
<protein>
    <submittedName>
        <fullName evidence="2">Uncharacterized protein</fullName>
    </submittedName>
</protein>
<dbReference type="AlphaFoldDB" id="A0A0F7ZV21"/>
<reference evidence="2 3" key="1">
    <citation type="journal article" date="2014" name="Genome Biol. Evol.">
        <title>Comparative genomics and transcriptomics analyses reveal divergent lifestyle features of nematode endoparasitic fungus Hirsutella minnesotensis.</title>
        <authorList>
            <person name="Lai Y."/>
            <person name="Liu K."/>
            <person name="Zhang X."/>
            <person name="Zhang X."/>
            <person name="Li K."/>
            <person name="Wang N."/>
            <person name="Shu C."/>
            <person name="Wu Y."/>
            <person name="Wang C."/>
            <person name="Bushley K.E."/>
            <person name="Xiang M."/>
            <person name="Liu X."/>
        </authorList>
    </citation>
    <scope>NUCLEOTIDE SEQUENCE [LARGE SCALE GENOMIC DNA]</scope>
    <source>
        <strain evidence="2 3">3608</strain>
    </source>
</reference>
<accession>A0A0F7ZV21</accession>